<keyword evidence="2" id="KW-1185">Reference proteome</keyword>
<sequence length="77" mass="8559">MYFKGTSDSCLVFKVPAKGLTSVVGVNDTKNSKGNENQECVIQAISLFLGEDVYSDIEGDKLEATGRNFIEYLQEFR</sequence>
<comment type="caution">
    <text evidence="1">The sequence shown here is derived from an EMBL/GenBank/DDBJ whole genome shotgun (WGS) entry which is preliminary data.</text>
</comment>
<name>A0ABT0GSQ0_9HYPH</name>
<organism evidence="1 2">
    <name type="scientific">Roseibium sediminicola</name>
    <dbReference type="NCBI Taxonomy" id="2933272"/>
    <lineage>
        <taxon>Bacteria</taxon>
        <taxon>Pseudomonadati</taxon>
        <taxon>Pseudomonadota</taxon>
        <taxon>Alphaproteobacteria</taxon>
        <taxon>Hyphomicrobiales</taxon>
        <taxon>Stappiaceae</taxon>
        <taxon>Roseibium</taxon>
    </lineage>
</organism>
<evidence type="ECO:0000313" key="2">
    <source>
        <dbReference type="Proteomes" id="UP001431221"/>
    </source>
</evidence>
<dbReference type="EMBL" id="JALNMJ010000005">
    <property type="protein sequence ID" value="MCK7612464.1"/>
    <property type="molecule type" value="Genomic_DNA"/>
</dbReference>
<dbReference type="RefSeq" id="WP_248153421.1">
    <property type="nucleotide sequence ID" value="NZ_JALNMJ010000005.1"/>
</dbReference>
<protein>
    <submittedName>
        <fullName evidence="1">Uncharacterized protein</fullName>
    </submittedName>
</protein>
<reference evidence="1" key="1">
    <citation type="submission" date="2022-04" db="EMBL/GenBank/DDBJ databases">
        <title>Roseibium sp. CAU 1639 isolated from mud.</title>
        <authorList>
            <person name="Kim W."/>
        </authorList>
    </citation>
    <scope>NUCLEOTIDE SEQUENCE</scope>
    <source>
        <strain evidence="1">CAU 1639</strain>
    </source>
</reference>
<accession>A0ABT0GSQ0</accession>
<dbReference type="Proteomes" id="UP001431221">
    <property type="component" value="Unassembled WGS sequence"/>
</dbReference>
<gene>
    <name evidence="1" type="ORF">M0H32_09855</name>
</gene>
<proteinExistence type="predicted"/>
<evidence type="ECO:0000313" key="1">
    <source>
        <dbReference type="EMBL" id="MCK7612464.1"/>
    </source>
</evidence>